<dbReference type="Proteomes" id="UP000734271">
    <property type="component" value="Unassembled WGS sequence"/>
</dbReference>
<gene>
    <name evidence="3" type="ORF">K8P03_06710</name>
</gene>
<keyword evidence="1" id="KW-0808">Transferase</keyword>
<sequence length="139" mass="15193">MIGLIMSAHGQYASGLKTGLDLVVGSSENIKVLDFTGDEIDKYRQDFETLIKEMLEKYDSLAIATDIAGGTPYNTAVMLTSDNAKVSVFSGLNFQLAYELSNMENNLAENNEKSIEVAREGISYFKIENDADTSFEGGI</sequence>
<protein>
    <recommendedName>
        <fullName evidence="2">PTS EIIA type-4 domain-containing protein</fullName>
    </recommendedName>
</protein>
<dbReference type="InterPro" id="IPR051471">
    <property type="entry name" value="Bacterial_PTS_sugar_comp"/>
</dbReference>
<evidence type="ECO:0000259" key="2">
    <source>
        <dbReference type="PROSITE" id="PS51096"/>
    </source>
</evidence>
<dbReference type="EMBL" id="JAIPME010000002">
    <property type="protein sequence ID" value="MBZ2386970.1"/>
    <property type="molecule type" value="Genomic_DNA"/>
</dbReference>
<name>A0ABS7SZL1_9FIRM</name>
<accession>A0ABS7SZL1</accession>
<dbReference type="PANTHER" id="PTHR33799:SF1">
    <property type="entry name" value="PTS SYSTEM MANNOSE-SPECIFIC EIIAB COMPONENT-RELATED"/>
    <property type="match status" value="1"/>
</dbReference>
<evidence type="ECO:0000313" key="3">
    <source>
        <dbReference type="EMBL" id="MBZ2386970.1"/>
    </source>
</evidence>
<organism evidence="3 4">
    <name type="scientific">Anaerococcus murdochii</name>
    <dbReference type="NCBI Taxonomy" id="411577"/>
    <lineage>
        <taxon>Bacteria</taxon>
        <taxon>Bacillati</taxon>
        <taxon>Bacillota</taxon>
        <taxon>Tissierellia</taxon>
        <taxon>Tissierellales</taxon>
        <taxon>Peptoniphilaceae</taxon>
        <taxon>Anaerococcus</taxon>
    </lineage>
</organism>
<dbReference type="RefSeq" id="WP_223419655.1">
    <property type="nucleotide sequence ID" value="NZ_JAIPME010000002.1"/>
</dbReference>
<dbReference type="InterPro" id="IPR004701">
    <property type="entry name" value="PTS_EIIA_man-typ"/>
</dbReference>
<evidence type="ECO:0000256" key="1">
    <source>
        <dbReference type="ARBA" id="ARBA00022679"/>
    </source>
</evidence>
<feature type="domain" description="PTS EIIA type-4" evidence="2">
    <location>
        <begin position="1"/>
        <end position="122"/>
    </location>
</feature>
<dbReference type="Gene3D" id="3.40.50.510">
    <property type="entry name" value="Phosphotransferase system, mannose-type IIA component"/>
    <property type="match status" value="1"/>
</dbReference>
<dbReference type="SUPFAM" id="SSF53062">
    <property type="entry name" value="PTS system fructose IIA component-like"/>
    <property type="match status" value="1"/>
</dbReference>
<dbReference type="PANTHER" id="PTHR33799">
    <property type="entry name" value="PTS PERMEASE-RELATED-RELATED"/>
    <property type="match status" value="1"/>
</dbReference>
<evidence type="ECO:0000313" key="4">
    <source>
        <dbReference type="Proteomes" id="UP000734271"/>
    </source>
</evidence>
<keyword evidence="4" id="KW-1185">Reference proteome</keyword>
<proteinExistence type="predicted"/>
<comment type="caution">
    <text evidence="3">The sequence shown here is derived from an EMBL/GenBank/DDBJ whole genome shotgun (WGS) entry which is preliminary data.</text>
</comment>
<reference evidence="3 4" key="1">
    <citation type="submission" date="2021-08" db="EMBL/GenBank/DDBJ databases">
        <title>FDA dAtabase for Regulatory Grade micrObial Sequences (FDA-ARGOS): Supporting development and validation of Infectious Disease Dx tests.</title>
        <authorList>
            <person name="Sproer C."/>
            <person name="Gronow S."/>
            <person name="Severitt S."/>
            <person name="Schroder I."/>
            <person name="Tallon L."/>
            <person name="Sadzewicz L."/>
            <person name="Zhao X."/>
            <person name="Boylan J."/>
            <person name="Ott S."/>
            <person name="Bowen H."/>
            <person name="Vavikolanu K."/>
            <person name="Hazen T."/>
            <person name="Aluvathingal J."/>
            <person name="Nadendla S."/>
            <person name="Lowell S."/>
            <person name="Myers T."/>
            <person name="Yan Y."/>
            <person name="Sichtig H."/>
        </authorList>
    </citation>
    <scope>NUCLEOTIDE SEQUENCE [LARGE SCALE GENOMIC DNA]</scope>
    <source>
        <strain evidence="3 4">FDAARGOS_1460</strain>
    </source>
</reference>
<dbReference type="PROSITE" id="PS51096">
    <property type="entry name" value="PTS_EIIA_TYPE_4"/>
    <property type="match status" value="1"/>
</dbReference>
<dbReference type="Pfam" id="PF03610">
    <property type="entry name" value="EIIA-man"/>
    <property type="match status" value="1"/>
</dbReference>
<dbReference type="InterPro" id="IPR036662">
    <property type="entry name" value="PTS_EIIA_man-typ_sf"/>
</dbReference>